<keyword evidence="3" id="KW-1185">Reference proteome</keyword>
<proteinExistence type="predicted"/>
<dbReference type="Pfam" id="PF04854">
    <property type="entry name" value="DUF624"/>
    <property type="match status" value="1"/>
</dbReference>
<gene>
    <name evidence="2" type="ORF">GCM10008932_16800</name>
</gene>
<accession>A0ABP3HB38</accession>
<keyword evidence="1" id="KW-0472">Membrane</keyword>
<evidence type="ECO:0000313" key="2">
    <source>
        <dbReference type="EMBL" id="GAA0365223.1"/>
    </source>
</evidence>
<dbReference type="Proteomes" id="UP001501166">
    <property type="component" value="Unassembled WGS sequence"/>
</dbReference>
<feature type="transmembrane region" description="Helical" evidence="1">
    <location>
        <begin position="123"/>
        <end position="150"/>
    </location>
</feature>
<evidence type="ECO:0000313" key="3">
    <source>
        <dbReference type="Proteomes" id="UP001501166"/>
    </source>
</evidence>
<protein>
    <recommendedName>
        <fullName evidence="4">DUF624 domain-containing protein</fullName>
    </recommendedName>
</protein>
<dbReference type="EMBL" id="BAAACW010000108">
    <property type="protein sequence ID" value="GAA0365223.1"/>
    <property type="molecule type" value="Genomic_DNA"/>
</dbReference>
<dbReference type="InterPro" id="IPR006938">
    <property type="entry name" value="DUF624"/>
</dbReference>
<dbReference type="RefSeq" id="WP_343755635.1">
    <property type="nucleotide sequence ID" value="NZ_BAAACW010000108.1"/>
</dbReference>
<feature type="transmembrane region" description="Helical" evidence="1">
    <location>
        <begin position="171"/>
        <end position="194"/>
    </location>
</feature>
<sequence length="219" mass="24963">MTQSKPHFTLLKYLGMNLLWFLMTFPIFIVLITFDYVQNLGEVLTNLLLLIPLIAFLLFPASTALLGVIKLEREAREKVDVFLSYFSQLKKHYWASLKGGLIFSVALTAVFYGLYYFTLQRQLILSFIAFALFLILALLALYFIVLTTIYKASVRAKVTASFKLISGHKKHSIIFISVVTVISLLSATFLRILIPTFYGSLIGFVTYYLTKDRVNNLSN</sequence>
<name>A0ABP3HB38_9LACT</name>
<feature type="transmembrane region" description="Helical" evidence="1">
    <location>
        <begin position="12"/>
        <end position="34"/>
    </location>
</feature>
<organism evidence="2 3">
    <name type="scientific">Alkalibacterium iburiense</name>
    <dbReference type="NCBI Taxonomy" id="290589"/>
    <lineage>
        <taxon>Bacteria</taxon>
        <taxon>Bacillati</taxon>
        <taxon>Bacillota</taxon>
        <taxon>Bacilli</taxon>
        <taxon>Lactobacillales</taxon>
        <taxon>Carnobacteriaceae</taxon>
        <taxon>Alkalibacterium</taxon>
    </lineage>
</organism>
<reference evidence="3" key="1">
    <citation type="journal article" date="2019" name="Int. J. Syst. Evol. Microbiol.">
        <title>The Global Catalogue of Microorganisms (GCM) 10K type strain sequencing project: providing services to taxonomists for standard genome sequencing and annotation.</title>
        <authorList>
            <consortium name="The Broad Institute Genomics Platform"/>
            <consortium name="The Broad Institute Genome Sequencing Center for Infectious Disease"/>
            <person name="Wu L."/>
            <person name="Ma J."/>
        </authorList>
    </citation>
    <scope>NUCLEOTIDE SEQUENCE [LARGE SCALE GENOMIC DNA]</scope>
    <source>
        <strain evidence="3">JCM 12662</strain>
    </source>
</reference>
<keyword evidence="1" id="KW-1133">Transmembrane helix</keyword>
<evidence type="ECO:0000256" key="1">
    <source>
        <dbReference type="SAM" id="Phobius"/>
    </source>
</evidence>
<feature type="transmembrane region" description="Helical" evidence="1">
    <location>
        <begin position="46"/>
        <end position="69"/>
    </location>
</feature>
<comment type="caution">
    <text evidence="2">The sequence shown here is derived from an EMBL/GenBank/DDBJ whole genome shotgun (WGS) entry which is preliminary data.</text>
</comment>
<evidence type="ECO:0008006" key="4">
    <source>
        <dbReference type="Google" id="ProtNLM"/>
    </source>
</evidence>
<keyword evidence="1" id="KW-0812">Transmembrane</keyword>
<feature type="transmembrane region" description="Helical" evidence="1">
    <location>
        <begin position="99"/>
        <end position="117"/>
    </location>
</feature>